<proteinExistence type="predicted"/>
<evidence type="ECO:0000313" key="2">
    <source>
        <dbReference type="Proteomes" id="UP000789920"/>
    </source>
</evidence>
<evidence type="ECO:0000313" key="1">
    <source>
        <dbReference type="EMBL" id="CAG8787343.1"/>
    </source>
</evidence>
<gene>
    <name evidence="1" type="ORF">RPERSI_LOCUS18520</name>
</gene>
<accession>A0ACA9RC36</accession>
<protein>
    <submittedName>
        <fullName evidence="1">399_t:CDS:1</fullName>
    </submittedName>
</protein>
<reference evidence="1" key="1">
    <citation type="submission" date="2021-06" db="EMBL/GenBank/DDBJ databases">
        <authorList>
            <person name="Kallberg Y."/>
            <person name="Tangrot J."/>
            <person name="Rosling A."/>
        </authorList>
    </citation>
    <scope>NUCLEOTIDE SEQUENCE</scope>
    <source>
        <strain evidence="1">MA461A</strain>
    </source>
</reference>
<name>A0ACA9RC36_9GLOM</name>
<feature type="non-terminal residue" evidence="1">
    <location>
        <position position="97"/>
    </location>
</feature>
<organism evidence="1 2">
    <name type="scientific">Racocetra persica</name>
    <dbReference type="NCBI Taxonomy" id="160502"/>
    <lineage>
        <taxon>Eukaryota</taxon>
        <taxon>Fungi</taxon>
        <taxon>Fungi incertae sedis</taxon>
        <taxon>Mucoromycota</taxon>
        <taxon>Glomeromycotina</taxon>
        <taxon>Glomeromycetes</taxon>
        <taxon>Diversisporales</taxon>
        <taxon>Gigasporaceae</taxon>
        <taxon>Racocetra</taxon>
    </lineage>
</organism>
<comment type="caution">
    <text evidence="1">The sequence shown here is derived from an EMBL/GenBank/DDBJ whole genome shotgun (WGS) entry which is preliminary data.</text>
</comment>
<dbReference type="EMBL" id="CAJVQC010049241">
    <property type="protein sequence ID" value="CAG8787343.1"/>
    <property type="molecule type" value="Genomic_DNA"/>
</dbReference>
<sequence>MRMKIIHVIANDIESTLTQILKVVESTIPLVNYSAAAIPSLSTNLIDVTNPYIQIDLFCKKNQKQSSDYVDLDAQDEKEKQSDYIDNEKDTELDEEE</sequence>
<dbReference type="Proteomes" id="UP000789920">
    <property type="component" value="Unassembled WGS sequence"/>
</dbReference>
<keyword evidence="2" id="KW-1185">Reference proteome</keyword>